<dbReference type="GO" id="GO:0004888">
    <property type="term" value="F:transmembrane signaling receptor activity"/>
    <property type="evidence" value="ECO:0000318"/>
    <property type="project" value="GO_Central"/>
</dbReference>
<dbReference type="AlphaFoldDB" id="A0A7M7SXP9"/>
<feature type="transmembrane region" description="Helical" evidence="10">
    <location>
        <begin position="281"/>
        <end position="305"/>
    </location>
</feature>
<evidence type="ECO:0000256" key="11">
    <source>
        <dbReference type="SAM" id="SignalP"/>
    </source>
</evidence>
<keyword evidence="6 8" id="KW-1015">Disulfide bond</keyword>
<dbReference type="SMART" id="SM00202">
    <property type="entry name" value="SR"/>
    <property type="match status" value="1"/>
</dbReference>
<feature type="compositionally biased region" description="Polar residues" evidence="9">
    <location>
        <begin position="327"/>
        <end position="337"/>
    </location>
</feature>
<reference evidence="14" key="2">
    <citation type="submission" date="2021-01" db="UniProtKB">
        <authorList>
            <consortium name="EnsemblMetazoa"/>
        </authorList>
    </citation>
    <scope>IDENTIFICATION</scope>
</reference>
<feature type="domain" description="SRCR" evidence="12">
    <location>
        <begin position="31"/>
        <end position="126"/>
    </location>
</feature>
<feature type="chain" id="PRO_5029677343" description="WSC domain-containing protein" evidence="11">
    <location>
        <begin position="27"/>
        <end position="541"/>
    </location>
</feature>
<dbReference type="PROSITE" id="PS51212">
    <property type="entry name" value="WSC"/>
    <property type="match status" value="1"/>
</dbReference>
<evidence type="ECO:0000313" key="15">
    <source>
        <dbReference type="Proteomes" id="UP000007110"/>
    </source>
</evidence>
<dbReference type="PANTHER" id="PTHR24269:SF16">
    <property type="entry name" value="PROTEIN SLG1"/>
    <property type="match status" value="1"/>
</dbReference>
<dbReference type="Pfam" id="PF00530">
    <property type="entry name" value="SRCR"/>
    <property type="match status" value="1"/>
</dbReference>
<comment type="subcellular location">
    <subcellularLocation>
        <location evidence="1">Membrane</location>
        <topology evidence="1">Single-pass membrane protein</topology>
    </subcellularLocation>
</comment>
<feature type="region of interest" description="Disordered" evidence="9">
    <location>
        <begin position="252"/>
        <end position="275"/>
    </location>
</feature>
<feature type="signal peptide" evidence="11">
    <location>
        <begin position="1"/>
        <end position="26"/>
    </location>
</feature>
<dbReference type="InParanoid" id="A0A7M7SXP9"/>
<proteinExistence type="predicted"/>
<dbReference type="InterPro" id="IPR001190">
    <property type="entry name" value="SRCR"/>
</dbReference>
<keyword evidence="15" id="KW-1185">Reference proteome</keyword>
<protein>
    <recommendedName>
        <fullName evidence="16">WSC domain-containing protein</fullName>
    </recommendedName>
</protein>
<evidence type="ECO:0000256" key="9">
    <source>
        <dbReference type="SAM" id="MobiDB-lite"/>
    </source>
</evidence>
<feature type="disulfide bond" evidence="8">
    <location>
        <begin position="99"/>
        <end position="109"/>
    </location>
</feature>
<dbReference type="PROSITE" id="PS50287">
    <property type="entry name" value="SRCR_2"/>
    <property type="match status" value="1"/>
</dbReference>
<organism evidence="14 15">
    <name type="scientific">Strongylocentrotus purpuratus</name>
    <name type="common">Purple sea urchin</name>
    <dbReference type="NCBI Taxonomy" id="7668"/>
    <lineage>
        <taxon>Eukaryota</taxon>
        <taxon>Metazoa</taxon>
        <taxon>Echinodermata</taxon>
        <taxon>Eleutherozoa</taxon>
        <taxon>Echinozoa</taxon>
        <taxon>Echinoidea</taxon>
        <taxon>Euechinoidea</taxon>
        <taxon>Echinacea</taxon>
        <taxon>Camarodonta</taxon>
        <taxon>Echinidea</taxon>
        <taxon>Strongylocentrotidae</taxon>
        <taxon>Strongylocentrotus</taxon>
    </lineage>
</organism>
<accession>A0A7M7SXP9</accession>
<comment type="caution">
    <text evidence="8">Lacks conserved residue(s) required for the propagation of feature annotation.</text>
</comment>
<evidence type="ECO:0000313" key="14">
    <source>
        <dbReference type="EnsemblMetazoa" id="XP_030838971"/>
    </source>
</evidence>
<dbReference type="Gene3D" id="3.10.250.10">
    <property type="entry name" value="SRCR-like domain"/>
    <property type="match status" value="1"/>
</dbReference>
<evidence type="ECO:0000256" key="7">
    <source>
        <dbReference type="ARBA" id="ARBA00023180"/>
    </source>
</evidence>
<evidence type="ECO:0000256" key="1">
    <source>
        <dbReference type="ARBA" id="ARBA00004167"/>
    </source>
</evidence>
<evidence type="ECO:0000256" key="6">
    <source>
        <dbReference type="ARBA" id="ARBA00023157"/>
    </source>
</evidence>
<keyword evidence="3 11" id="KW-0732">Signal</keyword>
<dbReference type="SMART" id="SM00321">
    <property type="entry name" value="WSC"/>
    <property type="match status" value="1"/>
</dbReference>
<dbReference type="GeneID" id="100888657"/>
<keyword evidence="4 10" id="KW-1133">Transmembrane helix</keyword>
<evidence type="ECO:0000256" key="3">
    <source>
        <dbReference type="ARBA" id="ARBA00022729"/>
    </source>
</evidence>
<dbReference type="Proteomes" id="UP000007110">
    <property type="component" value="Unassembled WGS sequence"/>
</dbReference>
<evidence type="ECO:0000256" key="8">
    <source>
        <dbReference type="PROSITE-ProRule" id="PRU00196"/>
    </source>
</evidence>
<evidence type="ECO:0000256" key="4">
    <source>
        <dbReference type="ARBA" id="ARBA00022989"/>
    </source>
</evidence>
<feature type="compositionally biased region" description="Basic and acidic residues" evidence="9">
    <location>
        <begin position="474"/>
        <end position="486"/>
    </location>
</feature>
<dbReference type="InterPro" id="IPR051836">
    <property type="entry name" value="Kremen_rcpt"/>
</dbReference>
<dbReference type="OMA" id="KNLAGCE"/>
<dbReference type="GO" id="GO:0007165">
    <property type="term" value="P:signal transduction"/>
    <property type="evidence" value="ECO:0000318"/>
    <property type="project" value="GO_Central"/>
</dbReference>
<feature type="domain" description="WSC" evidence="13">
    <location>
        <begin position="127"/>
        <end position="226"/>
    </location>
</feature>
<dbReference type="Pfam" id="PF01822">
    <property type="entry name" value="WSC"/>
    <property type="match status" value="1"/>
</dbReference>
<feature type="compositionally biased region" description="Polar residues" evidence="9">
    <location>
        <begin position="397"/>
        <end position="408"/>
    </location>
</feature>
<evidence type="ECO:0000259" key="12">
    <source>
        <dbReference type="PROSITE" id="PS50287"/>
    </source>
</evidence>
<keyword evidence="5 10" id="KW-0472">Membrane</keyword>
<evidence type="ECO:0000259" key="13">
    <source>
        <dbReference type="PROSITE" id="PS51212"/>
    </source>
</evidence>
<evidence type="ECO:0008006" key="16">
    <source>
        <dbReference type="Google" id="ProtNLM"/>
    </source>
</evidence>
<keyword evidence="7" id="KW-0325">Glycoprotein</keyword>
<evidence type="ECO:0000256" key="2">
    <source>
        <dbReference type="ARBA" id="ARBA00022692"/>
    </source>
</evidence>
<dbReference type="RefSeq" id="XP_030838971.1">
    <property type="nucleotide sequence ID" value="XM_030983111.1"/>
</dbReference>
<dbReference type="InterPro" id="IPR036772">
    <property type="entry name" value="SRCR-like_dom_sf"/>
</dbReference>
<keyword evidence="2 10" id="KW-0812">Transmembrane</keyword>
<dbReference type="EnsemblMetazoa" id="XM_030983111">
    <property type="protein sequence ID" value="XP_030838971"/>
    <property type="gene ID" value="LOC100888657"/>
</dbReference>
<feature type="region of interest" description="Disordered" evidence="9">
    <location>
        <begin position="310"/>
        <end position="505"/>
    </location>
</feature>
<reference evidence="15" key="1">
    <citation type="submission" date="2015-02" db="EMBL/GenBank/DDBJ databases">
        <title>Genome sequencing for Strongylocentrotus purpuratus.</title>
        <authorList>
            <person name="Murali S."/>
            <person name="Liu Y."/>
            <person name="Vee V."/>
            <person name="English A."/>
            <person name="Wang M."/>
            <person name="Skinner E."/>
            <person name="Han Y."/>
            <person name="Muzny D.M."/>
            <person name="Worley K.C."/>
            <person name="Gibbs R.A."/>
        </authorList>
    </citation>
    <scope>NUCLEOTIDE SEQUENCE</scope>
</reference>
<dbReference type="InterPro" id="IPR002889">
    <property type="entry name" value="WSC_carb-bd"/>
</dbReference>
<evidence type="ECO:0000256" key="10">
    <source>
        <dbReference type="SAM" id="Phobius"/>
    </source>
</evidence>
<dbReference type="SUPFAM" id="SSF56487">
    <property type="entry name" value="SRCR-like"/>
    <property type="match status" value="1"/>
</dbReference>
<evidence type="ECO:0000256" key="5">
    <source>
        <dbReference type="ARBA" id="ARBA00023136"/>
    </source>
</evidence>
<sequence>MASVERFTVLITLVLVAHCGEHIVNGVISDVRLVDGPTSNKGTVEIRQNNGTWETTCGINLGINDVIVICRQLGFARANIAITDTPYGQNSTPTGGLQCNGDEDNLAGCTLVSNGMCSTAGAASCHGEGYLGCFVDVIADRVLSGNNLVTDPDMTISYCIQYCNESTTANYVYAGVENRNECYCGEASDNYSKYGVGTDANCQTPCSGDPTESCGGSGYIAVFRVNIQSPTTPGVGSTDSMQIMTLSPASASASASPPVMTTMGTSQVPPRNGDNQNNTGLYAGVAGGVVAIVIIVVIVIVVVLLMRKRSRRQQKDGLQSHDMTVMQPASPNGTQDNLYHDMFQDNSDETPHGLQLPDPPTDGDVTYYSSVRDHALPEGDATSYSSVKDQKSKNTDSKLNNTMPSDQNDGFPEKRVSRPPPNGDVEAMYAMPDKPRKSQGEEDFGSLYAKPDKTGKGGDGQGSEDFGALYAMPDKSRGVPEGREDVNQVGPESEGNSGEGLYSLADDDTGLYAMSTAPGHTVSNDDNEYGTVMVDNELYAM</sequence>
<dbReference type="OrthoDB" id="6132789at2759"/>
<dbReference type="KEGG" id="spu:100888657"/>
<name>A0A7M7SXP9_STRPU</name>
<dbReference type="PANTHER" id="PTHR24269">
    <property type="entry name" value="KREMEN PROTEIN"/>
    <property type="match status" value="1"/>
</dbReference>
<dbReference type="GO" id="GO:0005886">
    <property type="term" value="C:plasma membrane"/>
    <property type="evidence" value="ECO:0000318"/>
    <property type="project" value="GO_Central"/>
</dbReference>
<feature type="compositionally biased region" description="Polar residues" evidence="9">
    <location>
        <begin position="262"/>
        <end position="275"/>
    </location>
</feature>
<dbReference type="PRINTS" id="PR00258">
    <property type="entry name" value="SPERACTRCPTR"/>
</dbReference>